<gene>
    <name evidence="2" type="ORF">LE190_02850</name>
</gene>
<sequence length="906" mass="92585">MALYTTAIQKLYVAYFSRPADAGGLAWWEGIVAGANGDTSMISAEFAKSNEYQLTFAGKNNYEIVRTVYINLFGREPEAAGVDFWSNALDKRLMTIDVVVTEIAKGAQNEDLKAFNNKVTAATAFTAALDTHPERAAYLGDEAHAATRAFLKPITTDASLAEAITPEKLAASVAAFVAASRAPITFDLTANVDAGVAFTGGGGDDTFRATAATLGAGDTLKGGGGNDTLVLDDANGKGLAALPAGVSTSGIENFVGRSGAGFGSAGAAYDLSGQADMRTLSFDAKGAVNLKIGDAASASITTTAGAVTVAGGKAIAVSGHTGVATLTGNALTKVTLANTSQDATIVNATAGHTLDLGLALVTGGATIKDAEATTVNLSTSAPEVTIPEQVPVRVKANLDMAKATALNITTVGGLELVTTALAAADALKTITLKGSGSMQADLSGILPFNAFDASTYGGNTRLTIASATNLSVKGGSGNDHVVLTGALAGSATIQLGAGNDVFDFSRAAQQGAKVDGGVGGDDWMIVNDAALLATPGQVFTNFETLDFSSGKGVYDLDKAGSVTTLYASKQLREDVEFVNGRANSSIKLVSEPVNIDVDGKAAESLWMRGNITFGLKDASGANDVLSISLTARDGIANGLADGQVEVNTIEAKGIETINLHSAVGMVEQGRMAADYANAISYLNIDGAKTLKVTGNASLDLTAVYASTLSLFDASASGGDIDFAGVVNTADGVASRLTYLGSAGKDGVEGTDVGIVFQGNGGKDELMLSREEGVADIIRFARASDSYFVPGSNPVDQIDTYYYFQSGVDKIDLSGLHLAAGANRAAITVHDMYSNNWSALNDVIGNGAGFFNDGGTNRSLAFGSFGDNDGYLFVDIDGDGNFNGGVDMVFLMYGNTGAPSVADFVWG</sequence>
<dbReference type="EMBL" id="JAHYBX010000001">
    <property type="protein sequence ID" value="MCA1854870.1"/>
    <property type="molecule type" value="Genomic_DNA"/>
</dbReference>
<feature type="domain" description="DUF4214" evidence="1">
    <location>
        <begin position="45"/>
        <end position="105"/>
    </location>
</feature>
<evidence type="ECO:0000259" key="1">
    <source>
        <dbReference type="Pfam" id="PF13946"/>
    </source>
</evidence>
<organism evidence="2 3">
    <name type="scientific">Massilia hydrophila</name>
    <dbReference type="NCBI Taxonomy" id="3044279"/>
    <lineage>
        <taxon>Bacteria</taxon>
        <taxon>Pseudomonadati</taxon>
        <taxon>Pseudomonadota</taxon>
        <taxon>Betaproteobacteria</taxon>
        <taxon>Burkholderiales</taxon>
        <taxon>Oxalobacteraceae</taxon>
        <taxon>Telluria group</taxon>
        <taxon>Massilia</taxon>
    </lineage>
</organism>
<name>A0ABS7Y901_9BURK</name>
<evidence type="ECO:0000313" key="3">
    <source>
        <dbReference type="Proteomes" id="UP001198602"/>
    </source>
</evidence>
<dbReference type="RefSeq" id="WP_225237290.1">
    <property type="nucleotide sequence ID" value="NZ_JAHYBX010000001.1"/>
</dbReference>
<dbReference type="Gene3D" id="2.160.20.160">
    <property type="match status" value="1"/>
</dbReference>
<comment type="caution">
    <text evidence="2">The sequence shown here is derived from an EMBL/GenBank/DDBJ whole genome shotgun (WGS) entry which is preliminary data.</text>
</comment>
<evidence type="ECO:0000313" key="2">
    <source>
        <dbReference type="EMBL" id="MCA1854870.1"/>
    </source>
</evidence>
<dbReference type="InterPro" id="IPR025282">
    <property type="entry name" value="DUF4214"/>
</dbReference>
<protein>
    <submittedName>
        <fullName evidence="2">DUF4214 domain-containing protein</fullName>
    </submittedName>
</protein>
<proteinExistence type="predicted"/>
<accession>A0ABS7Y901</accession>
<dbReference type="InterPro" id="IPR038255">
    <property type="entry name" value="PBS_linker_sf"/>
</dbReference>
<dbReference type="Proteomes" id="UP001198602">
    <property type="component" value="Unassembled WGS sequence"/>
</dbReference>
<dbReference type="PRINTS" id="PR00313">
    <property type="entry name" value="CABNDNGRPT"/>
</dbReference>
<dbReference type="Pfam" id="PF13946">
    <property type="entry name" value="DUF4214"/>
    <property type="match status" value="1"/>
</dbReference>
<reference evidence="2 3" key="1">
    <citation type="submission" date="2021-07" db="EMBL/GenBank/DDBJ databases">
        <title>Characterization of Violacein-producing bacteria and related species.</title>
        <authorList>
            <person name="Wilson H.S."/>
            <person name="De Leon M.E."/>
        </authorList>
    </citation>
    <scope>NUCLEOTIDE SEQUENCE [LARGE SCALE GENOMIC DNA]</scope>
    <source>
        <strain evidence="2 3">HSC-2F05</strain>
    </source>
</reference>
<keyword evidence="3" id="KW-1185">Reference proteome</keyword>
<dbReference type="Gene3D" id="1.10.3130.20">
    <property type="entry name" value="Phycobilisome linker domain"/>
    <property type="match status" value="1"/>
</dbReference>